<dbReference type="EMBL" id="CP043451">
    <property type="protein sequence ID" value="QEM04730.1"/>
    <property type="molecule type" value="Genomic_DNA"/>
</dbReference>
<keyword evidence="3" id="KW-0408">Iron</keyword>
<dbReference type="Pfam" id="PF00593">
    <property type="entry name" value="TonB_dep_Rec_b-barrel"/>
    <property type="match status" value="1"/>
</dbReference>
<keyword evidence="4 6" id="KW-0472">Membrane</keyword>
<dbReference type="Gene3D" id="2.60.40.1120">
    <property type="entry name" value="Carboxypeptidase-like, regulatory domain"/>
    <property type="match status" value="1"/>
</dbReference>
<dbReference type="RefSeq" id="WP_112651985.1">
    <property type="nucleotide sequence ID" value="NZ_CP043451.1"/>
</dbReference>
<gene>
    <name evidence="9" type="ORF">DIU31_014860</name>
    <name evidence="10" type="ORF">J3L21_12640</name>
</gene>
<keyword evidence="9" id="KW-0675">Receptor</keyword>
<dbReference type="InterPro" id="IPR023997">
    <property type="entry name" value="TonB-dep_OMP_SusC/RagA_CS"/>
</dbReference>
<reference evidence="10 12" key="2">
    <citation type="submission" date="2021-03" db="EMBL/GenBank/DDBJ databases">
        <title>Mucilaginibacter strains isolated from gold and copper mining confer multi heavy-metal resistance.</title>
        <authorList>
            <person name="Li Y."/>
        </authorList>
    </citation>
    <scope>NUCLEOTIDE SEQUENCE [LARGE SCALE GENOMIC DNA]</scope>
    <source>
        <strain evidence="10 12">P2-4</strain>
    </source>
</reference>
<dbReference type="InterPro" id="IPR039426">
    <property type="entry name" value="TonB-dep_rcpt-like"/>
</dbReference>
<keyword evidence="12" id="KW-1185">Reference proteome</keyword>
<sequence length="1115" mass="122190">MKKNAHRINPLRLNQFLKVLLMFKFICILVLVSSLQAFSKGYGQTKINVNFQNVSLKKALKEIEKKSDYRFLYNDDMLLKNDMPASLNTKDASLEEVMKIVLSNTNLNYTLSDNNLVILTEKGKAMAPGTINGKVTDETDLPMPGVTVKVKGTNVSAQTDLQGRYTLNIPDNNTGSVVLVFSFVGYASQEITVTGNSLINVQLKAASNSLNEVIVVGYGTQKKENLTGSVAVVNLKDANKRVTPDVARALQGQVAGVQVNGSGVPGEGVSIRIRGVSSLNSNNPLFIIDGVPTFEPFDFPNTDIESLQVIKDASAGAIYGFRGANGVVIITTKKGKNGPMKINYNGYAGFQKNPKTLSVTDRVGYQKIANAAETNAGLSLAPGNDPSSSKFISNVNTDWQKSGFRTGYTQSHDLGLSGGNDNMSYNVAFDYFNQTGTTVSGPSYTRYNLSGNIQGKKGIVSFGTKFAYTEGDYNNLAYPHLHGTGNQIVDLVTAIPTMPIYDPNRVGGYGGVDQNTQRAISLNIIGVNNLLNSTGQRNRMMASAWMEVDILKNLKYRISGSYDRNDFRNTYFDPIYDLGWFYPNTTAYYSDARGNYYTQLIENTLSYKLNVKKHNFEILAGTAYQKNATSNLTGVALNLPQPYLFSLDNVSNPANKTAYSNSFITKFYSPIFARINYNYDDRYLLTFNYRRDGSSQLTQQHRYGNFPGASIGWNINKEKFIHLPEAITQLKLKAGYGILGNINALSNPYPYQTIVNGNASYVFGNTLATGTTQTQVFDQTNKWEGKKTTNIGLDLSLFHDQLAFSSEYYINKITGVLLGVPIPPSVGAINTPLVNAASFTNKGIEFTVTYRSRDTGPFNYTISANASTVKNKVTSLGNGGNPIYGAYSKTAVGGEVGQLYAFKTEGIFKDAADVAAHATQTGAAPGDVKFVDTNKDGLINDADRVYLGSAIPKLYYGFNFSANYKNFDASVFIQGNYGSKIANGVYQALMTGQYTNASTDELNFWTPNNTNTTVPRPIIGDPNANNRNSDRFIQSGSYARLQTAQLGYTLPVSVLNRTHVFRSVRIYLSGQNLYTITKYKGYDPDFINDGTINRGFDYGSFPNPRTLLVGLQVGL</sequence>
<dbReference type="AlphaFoldDB" id="A0AAE6MIF4"/>
<proteinExistence type="inferred from homology"/>
<organism evidence="9 11">
    <name type="scientific">Mucilaginibacter rubeus</name>
    <dbReference type="NCBI Taxonomy" id="2027860"/>
    <lineage>
        <taxon>Bacteria</taxon>
        <taxon>Pseudomonadati</taxon>
        <taxon>Bacteroidota</taxon>
        <taxon>Sphingobacteriia</taxon>
        <taxon>Sphingobacteriales</taxon>
        <taxon>Sphingobacteriaceae</taxon>
        <taxon>Mucilaginibacter</taxon>
    </lineage>
</organism>
<feature type="domain" description="Secretin/TonB short N-terminal" evidence="8">
    <location>
        <begin position="69"/>
        <end position="122"/>
    </location>
</feature>
<dbReference type="InterPro" id="IPR023996">
    <property type="entry name" value="TonB-dep_OMP_SusC/RagA"/>
</dbReference>
<evidence type="ECO:0000313" key="11">
    <source>
        <dbReference type="Proteomes" id="UP000250557"/>
    </source>
</evidence>
<dbReference type="Pfam" id="PF07715">
    <property type="entry name" value="Plug"/>
    <property type="match status" value="1"/>
</dbReference>
<evidence type="ECO:0000313" key="10">
    <source>
        <dbReference type="EMBL" id="QTE52759.1"/>
    </source>
</evidence>
<dbReference type="InterPro" id="IPR012910">
    <property type="entry name" value="Plug_dom"/>
</dbReference>
<keyword evidence="6" id="KW-1134">Transmembrane beta strand</keyword>
<keyword evidence="2" id="KW-0406">Ion transport</keyword>
<dbReference type="EMBL" id="CP071880">
    <property type="protein sequence ID" value="QTE52759.1"/>
    <property type="molecule type" value="Genomic_DNA"/>
</dbReference>
<keyword evidence="5 6" id="KW-0998">Cell outer membrane</keyword>
<evidence type="ECO:0000313" key="12">
    <source>
        <dbReference type="Proteomes" id="UP000663940"/>
    </source>
</evidence>
<dbReference type="Proteomes" id="UP000250557">
    <property type="component" value="Chromosome"/>
</dbReference>
<evidence type="ECO:0000313" key="9">
    <source>
        <dbReference type="EMBL" id="QEM04730.1"/>
    </source>
</evidence>
<dbReference type="NCBIfam" id="TIGR04057">
    <property type="entry name" value="SusC_RagA_signa"/>
    <property type="match status" value="1"/>
</dbReference>
<evidence type="ECO:0000256" key="1">
    <source>
        <dbReference type="ARBA" id="ARBA00022448"/>
    </source>
</evidence>
<dbReference type="NCBIfam" id="TIGR04056">
    <property type="entry name" value="OMP_RagA_SusC"/>
    <property type="match status" value="1"/>
</dbReference>
<keyword evidence="2" id="KW-0410">Iron transport</keyword>
<dbReference type="PROSITE" id="PS52016">
    <property type="entry name" value="TONB_DEPENDENT_REC_3"/>
    <property type="match status" value="1"/>
</dbReference>
<dbReference type="Pfam" id="PF16344">
    <property type="entry name" value="FecR_C"/>
    <property type="match status" value="1"/>
</dbReference>
<comment type="subcellular location">
    <subcellularLocation>
        <location evidence="6">Cell outer membrane</location>
        <topology evidence="6">Multi-pass membrane protein</topology>
    </subcellularLocation>
</comment>
<evidence type="ECO:0000256" key="2">
    <source>
        <dbReference type="ARBA" id="ARBA00022496"/>
    </source>
</evidence>
<reference evidence="9 11" key="1">
    <citation type="submission" date="2019-08" db="EMBL/GenBank/DDBJ databases">
        <title>Comparative genome analysis confer to the adaptation heavy metal polluted environment.</title>
        <authorList>
            <person name="Li Y."/>
        </authorList>
    </citation>
    <scope>NUCLEOTIDE SEQUENCE [LARGE SCALE GENOMIC DNA]</scope>
    <source>
        <strain evidence="9 11">P2</strain>
    </source>
</reference>
<dbReference type="InterPro" id="IPR037066">
    <property type="entry name" value="Plug_dom_sf"/>
</dbReference>
<dbReference type="SUPFAM" id="SSF49464">
    <property type="entry name" value="Carboxypeptidase regulatory domain-like"/>
    <property type="match status" value="1"/>
</dbReference>
<dbReference type="GO" id="GO:0009279">
    <property type="term" value="C:cell outer membrane"/>
    <property type="evidence" value="ECO:0007669"/>
    <property type="project" value="UniProtKB-SubCell"/>
</dbReference>
<protein>
    <submittedName>
        <fullName evidence="10">SusC/RagA family TonB-linked outer membrane protein</fullName>
    </submittedName>
    <submittedName>
        <fullName evidence="9">TonB-dependent receptor</fullName>
    </submittedName>
</protein>
<dbReference type="Pfam" id="PF13715">
    <property type="entry name" value="CarbopepD_reg_2"/>
    <property type="match status" value="1"/>
</dbReference>
<dbReference type="InterPro" id="IPR008969">
    <property type="entry name" value="CarboxyPept-like_regulatory"/>
</dbReference>
<name>A0AAE6MIF4_9SPHI</name>
<evidence type="ECO:0000256" key="5">
    <source>
        <dbReference type="ARBA" id="ARBA00023237"/>
    </source>
</evidence>
<comment type="similarity">
    <text evidence="6 7">Belongs to the TonB-dependent receptor family.</text>
</comment>
<dbReference type="Gene3D" id="3.55.50.30">
    <property type="match status" value="1"/>
</dbReference>
<dbReference type="InterPro" id="IPR032508">
    <property type="entry name" value="FecR_C"/>
</dbReference>
<dbReference type="Proteomes" id="UP000663940">
    <property type="component" value="Chromosome"/>
</dbReference>
<keyword evidence="1 6" id="KW-0813">Transport</keyword>
<evidence type="ECO:0000256" key="3">
    <source>
        <dbReference type="ARBA" id="ARBA00023004"/>
    </source>
</evidence>
<keyword evidence="6" id="KW-0812">Transmembrane</keyword>
<dbReference type="SMART" id="SM00965">
    <property type="entry name" value="STN"/>
    <property type="match status" value="1"/>
</dbReference>
<evidence type="ECO:0000259" key="8">
    <source>
        <dbReference type="SMART" id="SM00965"/>
    </source>
</evidence>
<dbReference type="GO" id="GO:0006826">
    <property type="term" value="P:iron ion transport"/>
    <property type="evidence" value="ECO:0007669"/>
    <property type="project" value="UniProtKB-KW"/>
</dbReference>
<dbReference type="InterPro" id="IPR000531">
    <property type="entry name" value="Beta-barrel_TonB"/>
</dbReference>
<accession>A0AAE6MIF4</accession>
<dbReference type="InterPro" id="IPR011662">
    <property type="entry name" value="Secretin/TonB_short_N"/>
</dbReference>
<keyword evidence="7" id="KW-0798">TonB box</keyword>
<evidence type="ECO:0000256" key="6">
    <source>
        <dbReference type="PROSITE-ProRule" id="PRU01360"/>
    </source>
</evidence>
<evidence type="ECO:0000256" key="7">
    <source>
        <dbReference type="RuleBase" id="RU003357"/>
    </source>
</evidence>
<dbReference type="Gene3D" id="2.170.130.10">
    <property type="entry name" value="TonB-dependent receptor, plug domain"/>
    <property type="match status" value="1"/>
</dbReference>
<dbReference type="SUPFAM" id="SSF56935">
    <property type="entry name" value="Porins"/>
    <property type="match status" value="1"/>
</dbReference>
<evidence type="ECO:0000256" key="4">
    <source>
        <dbReference type="ARBA" id="ARBA00023136"/>
    </source>
</evidence>